<proteinExistence type="predicted"/>
<dbReference type="AlphaFoldDB" id="A0A6J4IPC7"/>
<accession>A0A6J4IPC7</accession>
<dbReference type="EMBL" id="CADCTL010000165">
    <property type="protein sequence ID" value="CAA9255304.1"/>
    <property type="molecule type" value="Genomic_DNA"/>
</dbReference>
<feature type="compositionally biased region" description="Basic residues" evidence="1">
    <location>
        <begin position="1"/>
        <end position="17"/>
    </location>
</feature>
<reference evidence="2" key="1">
    <citation type="submission" date="2020-02" db="EMBL/GenBank/DDBJ databases">
        <authorList>
            <person name="Meier V. D."/>
        </authorList>
    </citation>
    <scope>NUCLEOTIDE SEQUENCE</scope>
    <source>
        <strain evidence="2">AVDCRST_MAG04</strain>
    </source>
</reference>
<feature type="compositionally biased region" description="Basic residues" evidence="1">
    <location>
        <begin position="163"/>
        <end position="172"/>
    </location>
</feature>
<feature type="compositionally biased region" description="Basic residues" evidence="1">
    <location>
        <begin position="45"/>
        <end position="63"/>
    </location>
</feature>
<gene>
    <name evidence="2" type="ORF">AVDCRST_MAG04-2331</name>
</gene>
<protein>
    <submittedName>
        <fullName evidence="2">Uncharacterized protein</fullName>
    </submittedName>
</protein>
<feature type="compositionally biased region" description="Low complexity" evidence="1">
    <location>
        <begin position="110"/>
        <end position="130"/>
    </location>
</feature>
<evidence type="ECO:0000313" key="2">
    <source>
        <dbReference type="EMBL" id="CAA9255304.1"/>
    </source>
</evidence>
<sequence>DRGRAARRPHARARPGARGHADRGHAGRRRPLLLVGRHLPARLPGTRHARLGGRPARGRRRLRAAGADRRPRRRLGGLRGRVAGARAGGRARRRVAAFHRRVELGQRGAVPAAARGQPAAPARPAAAAGLGARGGDPGLPALARLVPGEDDAPQRRLGDRRARPGPRGRRRGGGAGRVAVPRGV</sequence>
<organism evidence="2">
    <name type="scientific">uncultured Acetobacteraceae bacterium</name>
    <dbReference type="NCBI Taxonomy" id="169975"/>
    <lineage>
        <taxon>Bacteria</taxon>
        <taxon>Pseudomonadati</taxon>
        <taxon>Pseudomonadota</taxon>
        <taxon>Alphaproteobacteria</taxon>
        <taxon>Acetobacterales</taxon>
        <taxon>Acetobacteraceae</taxon>
        <taxon>environmental samples</taxon>
    </lineage>
</organism>
<feature type="compositionally biased region" description="Basic and acidic residues" evidence="1">
    <location>
        <begin position="152"/>
        <end position="162"/>
    </location>
</feature>
<feature type="non-terminal residue" evidence="2">
    <location>
        <position position="1"/>
    </location>
</feature>
<feature type="region of interest" description="Disordered" evidence="1">
    <location>
        <begin position="1"/>
        <end position="78"/>
    </location>
</feature>
<evidence type="ECO:0000256" key="1">
    <source>
        <dbReference type="SAM" id="MobiDB-lite"/>
    </source>
</evidence>
<name>A0A6J4IPC7_9PROT</name>
<feature type="region of interest" description="Disordered" evidence="1">
    <location>
        <begin position="110"/>
        <end position="184"/>
    </location>
</feature>
<feature type="non-terminal residue" evidence="2">
    <location>
        <position position="184"/>
    </location>
</feature>